<dbReference type="AlphaFoldDB" id="A0A179V107"/>
<dbReference type="PRINTS" id="PR00388">
    <property type="entry name" value="PDIESTERASE2"/>
</dbReference>
<dbReference type="InterPro" id="IPR036866">
    <property type="entry name" value="RibonucZ/Hydroxyglut_hydro"/>
</dbReference>
<feature type="compositionally biased region" description="Basic residues" evidence="1">
    <location>
        <begin position="425"/>
        <end position="438"/>
    </location>
</feature>
<dbReference type="CDD" id="cd07735">
    <property type="entry name" value="class_II_PDE_MBL-fold"/>
    <property type="match status" value="1"/>
</dbReference>
<evidence type="ECO:0000313" key="3">
    <source>
        <dbReference type="Proteomes" id="UP000002038"/>
    </source>
</evidence>
<dbReference type="KEGG" id="bgh:BDBG_08408"/>
<feature type="region of interest" description="Disordered" evidence="1">
    <location>
        <begin position="1"/>
        <end position="22"/>
    </location>
</feature>
<dbReference type="GO" id="GO:0004115">
    <property type="term" value="F:3',5'-cyclic-AMP phosphodiesterase activity"/>
    <property type="evidence" value="ECO:0007669"/>
    <property type="project" value="InterPro"/>
</dbReference>
<dbReference type="GO" id="GO:0047555">
    <property type="term" value="F:3',5'-cyclic-GMP phosphodiesterase activity"/>
    <property type="evidence" value="ECO:0007669"/>
    <property type="project" value="TreeGrafter"/>
</dbReference>
<feature type="compositionally biased region" description="Low complexity" evidence="1">
    <location>
        <begin position="404"/>
        <end position="424"/>
    </location>
</feature>
<dbReference type="OrthoDB" id="258495at2759"/>
<feature type="region of interest" description="Disordered" evidence="1">
    <location>
        <begin position="379"/>
        <end position="512"/>
    </location>
</feature>
<dbReference type="GeneID" id="8501701"/>
<dbReference type="EMBL" id="GG657470">
    <property type="protein sequence ID" value="OAT13149.1"/>
    <property type="molecule type" value="Genomic_DNA"/>
</dbReference>
<sequence length="570" mass="61793">MHRNGGQGRRARRDQSSEAQRKSSFHVIVLGSSGGPREDIVSALLVRSTATNWSAGSVIAIDAGTLLGGIIRALENSSSAKDEKSTDVKLRMTEGPFAGLELPNTTTGANAAYIFREIISSVFITHPHLDHLAGLAMNTPLVEAQSNPKIVAALPPTIAAIKNHIFNDITWPNLSDEDGGAGLITYHRLVDGGNPRLGRAEGRGYIRACEGILAKCLSVSHGRCAQRYHPETSQYHRAESTVFTTESGCLPSRRVSIDTQDLARSYTPNHQAPCAVSSSGKASSLASVESSAFFLRDDYSGAEIIVFGDIEPDSISLDPRNEKVWEIAAPKVANGSLRAIFIECSYMDCVEDSSLYGHLCPRHLIAELQVLAAKVSRATDPEFSDTASRKRKHATASDPILNEPTSPKSTPPRSQSRRTSSSSRSKWRTTRFSGSRHHAPAEAVKPDDAQPTTPPGSGTPMGDDDDDDDHDDHAYDENGYDANDEVGVEKSRDTPEISSHHKPAKRTRSAMDRGRKPLAGLRVYIIHVKDSLTDGLSPREVILDELRAHNEDAALGCEFYAPLSGEEVFI</sequence>
<dbReference type="VEuPathDB" id="FungiDB:BDBG_08408"/>
<dbReference type="GO" id="GO:0006198">
    <property type="term" value="P:cAMP catabolic process"/>
    <property type="evidence" value="ECO:0007669"/>
    <property type="project" value="InterPro"/>
</dbReference>
<dbReference type="RefSeq" id="XP_002621377.1">
    <property type="nucleotide sequence ID" value="XM_002621331.2"/>
</dbReference>
<feature type="compositionally biased region" description="Basic and acidic residues" evidence="1">
    <location>
        <begin position="487"/>
        <end position="499"/>
    </location>
</feature>
<reference evidence="3" key="1">
    <citation type="journal article" date="2015" name="PLoS Genet.">
        <title>The dynamic genome and transcriptome of the human fungal pathogen Blastomyces and close relative Emmonsia.</title>
        <authorList>
            <person name="Munoz J.F."/>
            <person name="Gauthier G.M."/>
            <person name="Desjardins C.A."/>
            <person name="Gallo J.E."/>
            <person name="Holder J."/>
            <person name="Sullivan T.D."/>
            <person name="Marty A.J."/>
            <person name="Carmen J.C."/>
            <person name="Chen Z."/>
            <person name="Ding L."/>
            <person name="Gujja S."/>
            <person name="Magrini V."/>
            <person name="Misas E."/>
            <person name="Mitreva M."/>
            <person name="Priest M."/>
            <person name="Saif S."/>
            <person name="Whiston E.A."/>
            <person name="Young S."/>
            <person name="Zeng Q."/>
            <person name="Goldman W.E."/>
            <person name="Mardis E.R."/>
            <person name="Taylor J.W."/>
            <person name="McEwen J.G."/>
            <person name="Clay O.K."/>
            <person name="Klein B.S."/>
            <person name="Cuomo C.A."/>
        </authorList>
    </citation>
    <scope>NUCLEOTIDE SEQUENCE [LARGE SCALE GENOMIC DNA]</scope>
    <source>
        <strain evidence="3">SLH14081</strain>
    </source>
</reference>
<dbReference type="Gene3D" id="3.60.15.10">
    <property type="entry name" value="Ribonuclease Z/Hydroxyacylglutathione hydrolase-like"/>
    <property type="match status" value="1"/>
</dbReference>
<keyword evidence="3" id="KW-1185">Reference proteome</keyword>
<accession>A0A179V107</accession>
<dbReference type="SUPFAM" id="SSF56281">
    <property type="entry name" value="Metallo-hydrolase/oxidoreductase"/>
    <property type="match status" value="1"/>
</dbReference>
<dbReference type="STRING" id="559298.A0A179V107"/>
<evidence type="ECO:0000313" key="2">
    <source>
        <dbReference type="EMBL" id="OAT13149.1"/>
    </source>
</evidence>
<dbReference type="InterPro" id="IPR000396">
    <property type="entry name" value="Pdiesterase2"/>
</dbReference>
<dbReference type="PANTHER" id="PTHR28283:SF1">
    <property type="entry name" value="3',5'-CYCLIC-NUCLEOTIDE PHOSPHODIESTERASE 1"/>
    <property type="match status" value="1"/>
</dbReference>
<dbReference type="Proteomes" id="UP000002038">
    <property type="component" value="Unassembled WGS sequence"/>
</dbReference>
<organism evidence="2 3">
    <name type="scientific">Blastomyces gilchristii (strain SLH14081)</name>
    <name type="common">Blastomyces dermatitidis</name>
    <dbReference type="NCBI Taxonomy" id="559298"/>
    <lineage>
        <taxon>Eukaryota</taxon>
        <taxon>Fungi</taxon>
        <taxon>Dikarya</taxon>
        <taxon>Ascomycota</taxon>
        <taxon>Pezizomycotina</taxon>
        <taxon>Eurotiomycetes</taxon>
        <taxon>Eurotiomycetidae</taxon>
        <taxon>Onygenales</taxon>
        <taxon>Ajellomycetaceae</taxon>
        <taxon>Blastomyces</taxon>
    </lineage>
</organism>
<name>A0A179V107_BLAGS</name>
<gene>
    <name evidence="2" type="ORF">BDBG_08408</name>
</gene>
<protein>
    <submittedName>
        <fullName evidence="2">3',5'-cyclic-nucleotide phosphodiesterase</fullName>
    </submittedName>
</protein>
<evidence type="ECO:0000256" key="1">
    <source>
        <dbReference type="SAM" id="MobiDB-lite"/>
    </source>
</evidence>
<dbReference type="GO" id="GO:1902660">
    <property type="term" value="P:negative regulation of glucose mediated signaling pathway"/>
    <property type="evidence" value="ECO:0007669"/>
    <property type="project" value="TreeGrafter"/>
</dbReference>
<dbReference type="PANTHER" id="PTHR28283">
    <property type="entry name" value="3',5'-CYCLIC-NUCLEOTIDE PHOSPHODIESTERASE 1"/>
    <property type="match status" value="1"/>
</dbReference>
<dbReference type="Pfam" id="PF02112">
    <property type="entry name" value="PDEase_II"/>
    <property type="match status" value="2"/>
</dbReference>
<proteinExistence type="predicted"/>